<dbReference type="Proteomes" id="UP000663859">
    <property type="component" value="Unassembled WGS sequence"/>
</dbReference>
<dbReference type="AlphaFoldDB" id="A0A8J2BPG7"/>
<sequence>MQSAWRRLGLSERPSVREAVVDHLHRRSCHFRPARRQSDEVCVVVSAAGFGRDSKRRRQRMSGREEIECLRRLCWRTCWSAGYRVLSVKFRQANPPEWSSAGVRGDLPWYGMGVYGFRNGSEELFPF</sequence>
<protein>
    <submittedName>
        <fullName evidence="1">Uncharacterized protein</fullName>
    </submittedName>
</protein>
<evidence type="ECO:0000313" key="1">
    <source>
        <dbReference type="EMBL" id="CAF0696280.1"/>
    </source>
</evidence>
<accession>A0A8J2BPG7</accession>
<organism evidence="1 2">
    <name type="scientific">Candidatus Methylacidithermus pantelleriae</name>
    <dbReference type="NCBI Taxonomy" id="2744239"/>
    <lineage>
        <taxon>Bacteria</taxon>
        <taxon>Pseudomonadati</taxon>
        <taxon>Verrucomicrobiota</taxon>
        <taxon>Methylacidiphilae</taxon>
        <taxon>Methylacidiphilales</taxon>
        <taxon>Methylacidiphilaceae</taxon>
        <taxon>Candidatus Methylacidithermus</taxon>
    </lineage>
</organism>
<gene>
    <name evidence="1" type="ORF">MPNT_20175</name>
</gene>
<comment type="caution">
    <text evidence="1">The sequence shown here is derived from an EMBL/GenBank/DDBJ whole genome shotgun (WGS) entry which is preliminary data.</text>
</comment>
<proteinExistence type="predicted"/>
<reference evidence="1" key="1">
    <citation type="submission" date="2021-02" db="EMBL/GenBank/DDBJ databases">
        <authorList>
            <person name="Cremers G."/>
            <person name="Picone N."/>
        </authorList>
    </citation>
    <scope>NUCLEOTIDE SEQUENCE</scope>
    <source>
        <strain evidence="1">PQ17</strain>
    </source>
</reference>
<evidence type="ECO:0000313" key="2">
    <source>
        <dbReference type="Proteomes" id="UP000663859"/>
    </source>
</evidence>
<keyword evidence="2" id="KW-1185">Reference proteome</keyword>
<name>A0A8J2BPG7_9BACT</name>
<dbReference type="EMBL" id="CAJNOB010000012">
    <property type="protein sequence ID" value="CAF0696280.1"/>
    <property type="molecule type" value="Genomic_DNA"/>
</dbReference>